<dbReference type="PRINTS" id="PR00503">
    <property type="entry name" value="BROMODOMAIN"/>
</dbReference>
<feature type="compositionally biased region" description="Basic residues" evidence="3">
    <location>
        <begin position="1"/>
        <end position="14"/>
    </location>
</feature>
<dbReference type="FunCoup" id="A0A2R6Q6V7">
    <property type="interactions" value="2715"/>
</dbReference>
<dbReference type="OrthoDB" id="21449at2759"/>
<protein>
    <submittedName>
        <fullName evidence="5">Bromodomain-containing protein</fullName>
    </submittedName>
</protein>
<evidence type="ECO:0000256" key="3">
    <source>
        <dbReference type="SAM" id="MobiDB-lite"/>
    </source>
</evidence>
<dbReference type="Gramene" id="PSS02902">
    <property type="protein sequence ID" value="PSS02902"/>
    <property type="gene ID" value="CEY00_Acc21282"/>
</dbReference>
<dbReference type="InterPro" id="IPR001487">
    <property type="entry name" value="Bromodomain"/>
</dbReference>
<name>A0A2R6Q6V7_ACTCC</name>
<keyword evidence="6" id="KW-1185">Reference proteome</keyword>
<feature type="compositionally biased region" description="Polar residues" evidence="3">
    <location>
        <begin position="134"/>
        <end position="149"/>
    </location>
</feature>
<evidence type="ECO:0000313" key="6">
    <source>
        <dbReference type="Proteomes" id="UP000241394"/>
    </source>
</evidence>
<dbReference type="OMA" id="SGVKYMN"/>
<dbReference type="Pfam" id="PF00439">
    <property type="entry name" value="Bromodomain"/>
    <property type="match status" value="1"/>
</dbReference>
<keyword evidence="1 2" id="KW-0103">Bromodomain</keyword>
<dbReference type="STRING" id="1590841.A0A2R6Q6V7"/>
<feature type="region of interest" description="Disordered" evidence="3">
    <location>
        <begin position="370"/>
        <end position="508"/>
    </location>
</feature>
<accession>A0A2R6Q6V7</accession>
<feature type="region of interest" description="Disordered" evidence="3">
    <location>
        <begin position="93"/>
        <end position="186"/>
    </location>
</feature>
<feature type="compositionally biased region" description="Polar residues" evidence="3">
    <location>
        <begin position="163"/>
        <end position="182"/>
    </location>
</feature>
<dbReference type="Gene3D" id="1.20.920.10">
    <property type="entry name" value="Bromodomain-like"/>
    <property type="match status" value="1"/>
</dbReference>
<feature type="domain" description="Bromo" evidence="4">
    <location>
        <begin position="213"/>
        <end position="286"/>
    </location>
</feature>
<sequence length="584" mass="64570">MKRKRGNKKGKSKKTNVVLGNEATQNVISVNTEDNSGSGDVDKDGIESGMEVETLPSTGADQPEKLPSINSDRLIERPAGKLVYGRVKVRIKTSKALDSQITSSDPPTQSDTDKSSQQGGPEKNGAVSEKMEDSANSLHDVNPSVSGNQSKKAGSIKIKSSRGFGSSTINPCGNATPVQSEQTHQKEPGLLHRDPRYNEQELHASLEVVKKIMKMDAAEPFNAPVNPIALGIPDYFEVIDTPMDFGTICNNLESGVKYMNSGDVFKDVQYIWENCYKYNNKGDYVVELMKRVKKNFMKYWTAAGLHTEQAQGISGVESSQSKDVEPTSNVKMQVKVGHLKHKSRKRHGVKKHKDDCLCAICVMMRRRQEREESAQIEDQTGTINGHQCQEMKPEEPSPAESPSDGDTSSDMDNSPGQDVNADLEEKREEVKLEDTEQPHSPIQEKQEGEKGIELEIHTKGGVEISGQSQSGERSGKENSRENPTGTGESGDMQVDAQIEETSMQHDDKTAAIEQQKAKELAEKERKAKLCENLHRFENPMLLKLCGTLFPDHRKSVWSGAHSLVTHRDLGRSSSIHEAIRAFMK</sequence>
<feature type="region of interest" description="Disordered" evidence="3">
    <location>
        <begin position="1"/>
        <end position="73"/>
    </location>
</feature>
<dbReference type="PROSITE" id="PS00633">
    <property type="entry name" value="BROMODOMAIN_1"/>
    <property type="match status" value="1"/>
</dbReference>
<dbReference type="EMBL" id="NKQK01000019">
    <property type="protein sequence ID" value="PSS02902.1"/>
    <property type="molecule type" value="Genomic_DNA"/>
</dbReference>
<feature type="compositionally biased region" description="Polar residues" evidence="3">
    <location>
        <begin position="404"/>
        <end position="417"/>
    </location>
</feature>
<reference evidence="6" key="2">
    <citation type="journal article" date="2018" name="BMC Genomics">
        <title>A manually annotated Actinidia chinensis var. chinensis (kiwifruit) genome highlights the challenges associated with draft genomes and gene prediction in plants.</title>
        <authorList>
            <person name="Pilkington S.M."/>
            <person name="Crowhurst R."/>
            <person name="Hilario E."/>
            <person name="Nardozza S."/>
            <person name="Fraser L."/>
            <person name="Peng Y."/>
            <person name="Gunaseelan K."/>
            <person name="Simpson R."/>
            <person name="Tahir J."/>
            <person name="Deroles S.C."/>
            <person name="Templeton K."/>
            <person name="Luo Z."/>
            <person name="Davy M."/>
            <person name="Cheng C."/>
            <person name="McNeilage M."/>
            <person name="Scaglione D."/>
            <person name="Liu Y."/>
            <person name="Zhang Q."/>
            <person name="Datson P."/>
            <person name="De Silva N."/>
            <person name="Gardiner S.E."/>
            <person name="Bassett H."/>
            <person name="Chagne D."/>
            <person name="McCallum J."/>
            <person name="Dzierzon H."/>
            <person name="Deng C."/>
            <person name="Wang Y.Y."/>
            <person name="Barron L."/>
            <person name="Manako K."/>
            <person name="Bowen J."/>
            <person name="Foster T.M."/>
            <person name="Erridge Z.A."/>
            <person name="Tiffin H."/>
            <person name="Waite C.N."/>
            <person name="Davies K.M."/>
            <person name="Grierson E.P."/>
            <person name="Laing W.A."/>
            <person name="Kirk R."/>
            <person name="Chen X."/>
            <person name="Wood M."/>
            <person name="Montefiori M."/>
            <person name="Brummell D.A."/>
            <person name="Schwinn K.E."/>
            <person name="Catanach A."/>
            <person name="Fullerton C."/>
            <person name="Li D."/>
            <person name="Meiyalaghan S."/>
            <person name="Nieuwenhuizen N."/>
            <person name="Read N."/>
            <person name="Prakash R."/>
            <person name="Hunter D."/>
            <person name="Zhang H."/>
            <person name="McKenzie M."/>
            <person name="Knabel M."/>
            <person name="Harris A."/>
            <person name="Allan A.C."/>
            <person name="Gleave A."/>
            <person name="Chen A."/>
            <person name="Janssen B.J."/>
            <person name="Plunkett B."/>
            <person name="Ampomah-Dwamena C."/>
            <person name="Voogd C."/>
            <person name="Leif D."/>
            <person name="Lafferty D."/>
            <person name="Souleyre E.J.F."/>
            <person name="Varkonyi-Gasic E."/>
            <person name="Gambi F."/>
            <person name="Hanley J."/>
            <person name="Yao J.L."/>
            <person name="Cheung J."/>
            <person name="David K.M."/>
            <person name="Warren B."/>
            <person name="Marsh K."/>
            <person name="Snowden K.C."/>
            <person name="Lin-Wang K."/>
            <person name="Brian L."/>
            <person name="Martinez-Sanchez M."/>
            <person name="Wang M."/>
            <person name="Ileperuma N."/>
            <person name="Macnee N."/>
            <person name="Campin R."/>
            <person name="McAtee P."/>
            <person name="Drummond R.S.M."/>
            <person name="Espley R.V."/>
            <person name="Ireland H.S."/>
            <person name="Wu R."/>
            <person name="Atkinson R.G."/>
            <person name="Karunairetnam S."/>
            <person name="Bulley S."/>
            <person name="Chunkath S."/>
            <person name="Hanley Z."/>
            <person name="Storey R."/>
            <person name="Thrimawithana A.H."/>
            <person name="Thomson S."/>
            <person name="David C."/>
            <person name="Testolin R."/>
            <person name="Huang H."/>
            <person name="Hellens R.P."/>
            <person name="Schaffer R.J."/>
        </authorList>
    </citation>
    <scope>NUCLEOTIDE SEQUENCE [LARGE SCALE GENOMIC DNA]</scope>
    <source>
        <strain evidence="6">cv. Red5</strain>
    </source>
</reference>
<dbReference type="PANTHER" id="PTHR47809">
    <property type="entry name" value="DNA-BINDING BROMODOMAIN-CONTAINING PROTEIN"/>
    <property type="match status" value="1"/>
</dbReference>
<dbReference type="AlphaFoldDB" id="A0A2R6Q6V7"/>
<feature type="compositionally biased region" description="Polar residues" evidence="3">
    <location>
        <begin position="376"/>
        <end position="387"/>
    </location>
</feature>
<dbReference type="PANTHER" id="PTHR47809:SF2">
    <property type="entry name" value="DNA-BINDING BROMODOMAIN-CONTAINING PROTEIN"/>
    <property type="match status" value="1"/>
</dbReference>
<dbReference type="Proteomes" id="UP000241394">
    <property type="component" value="Chromosome LG19"/>
</dbReference>
<dbReference type="InterPro" id="IPR036427">
    <property type="entry name" value="Bromodomain-like_sf"/>
</dbReference>
<dbReference type="SMART" id="SM00297">
    <property type="entry name" value="BROMO"/>
    <property type="match status" value="1"/>
</dbReference>
<feature type="compositionally biased region" description="Polar residues" evidence="3">
    <location>
        <begin position="96"/>
        <end position="119"/>
    </location>
</feature>
<dbReference type="SUPFAM" id="SSF47370">
    <property type="entry name" value="Bromodomain"/>
    <property type="match status" value="1"/>
</dbReference>
<feature type="compositionally biased region" description="Basic and acidic residues" evidence="3">
    <location>
        <begin position="423"/>
        <end position="460"/>
    </location>
</feature>
<organism evidence="5 6">
    <name type="scientific">Actinidia chinensis var. chinensis</name>
    <name type="common">Chinese soft-hair kiwi</name>
    <dbReference type="NCBI Taxonomy" id="1590841"/>
    <lineage>
        <taxon>Eukaryota</taxon>
        <taxon>Viridiplantae</taxon>
        <taxon>Streptophyta</taxon>
        <taxon>Embryophyta</taxon>
        <taxon>Tracheophyta</taxon>
        <taxon>Spermatophyta</taxon>
        <taxon>Magnoliopsida</taxon>
        <taxon>eudicotyledons</taxon>
        <taxon>Gunneridae</taxon>
        <taxon>Pentapetalae</taxon>
        <taxon>asterids</taxon>
        <taxon>Ericales</taxon>
        <taxon>Actinidiaceae</taxon>
        <taxon>Actinidia</taxon>
    </lineage>
</organism>
<feature type="compositionally biased region" description="Polar residues" evidence="3">
    <location>
        <begin position="22"/>
        <end position="38"/>
    </location>
</feature>
<reference evidence="5 6" key="1">
    <citation type="submission" date="2017-07" db="EMBL/GenBank/DDBJ databases">
        <title>An improved, manually edited Actinidia chinensis var. chinensis (kiwifruit) genome highlights the challenges associated with draft genomes and gene prediction in plants.</title>
        <authorList>
            <person name="Pilkington S."/>
            <person name="Crowhurst R."/>
            <person name="Hilario E."/>
            <person name="Nardozza S."/>
            <person name="Fraser L."/>
            <person name="Peng Y."/>
            <person name="Gunaseelan K."/>
            <person name="Simpson R."/>
            <person name="Tahir J."/>
            <person name="Deroles S."/>
            <person name="Templeton K."/>
            <person name="Luo Z."/>
            <person name="Davy M."/>
            <person name="Cheng C."/>
            <person name="Mcneilage M."/>
            <person name="Scaglione D."/>
            <person name="Liu Y."/>
            <person name="Zhang Q."/>
            <person name="Datson P."/>
            <person name="De Silva N."/>
            <person name="Gardiner S."/>
            <person name="Bassett H."/>
            <person name="Chagne D."/>
            <person name="Mccallum J."/>
            <person name="Dzierzon H."/>
            <person name="Deng C."/>
            <person name="Wang Y.-Y."/>
            <person name="Barron N."/>
            <person name="Manako K."/>
            <person name="Bowen J."/>
            <person name="Foster T."/>
            <person name="Erridge Z."/>
            <person name="Tiffin H."/>
            <person name="Waite C."/>
            <person name="Davies K."/>
            <person name="Grierson E."/>
            <person name="Laing W."/>
            <person name="Kirk R."/>
            <person name="Chen X."/>
            <person name="Wood M."/>
            <person name="Montefiori M."/>
            <person name="Brummell D."/>
            <person name="Schwinn K."/>
            <person name="Catanach A."/>
            <person name="Fullerton C."/>
            <person name="Li D."/>
            <person name="Meiyalaghan S."/>
            <person name="Nieuwenhuizen N."/>
            <person name="Read N."/>
            <person name="Prakash R."/>
            <person name="Hunter D."/>
            <person name="Zhang H."/>
            <person name="Mckenzie M."/>
            <person name="Knabel M."/>
            <person name="Harris A."/>
            <person name="Allan A."/>
            <person name="Chen A."/>
            <person name="Janssen B."/>
            <person name="Plunkett B."/>
            <person name="Dwamena C."/>
            <person name="Voogd C."/>
            <person name="Leif D."/>
            <person name="Lafferty D."/>
            <person name="Souleyre E."/>
            <person name="Varkonyi-Gasic E."/>
            <person name="Gambi F."/>
            <person name="Hanley J."/>
            <person name="Yao J.-L."/>
            <person name="Cheung J."/>
            <person name="David K."/>
            <person name="Warren B."/>
            <person name="Marsh K."/>
            <person name="Snowden K."/>
            <person name="Lin-Wang K."/>
            <person name="Brian L."/>
            <person name="Martinez-Sanchez M."/>
            <person name="Wang M."/>
            <person name="Ileperuma N."/>
            <person name="Macnee N."/>
            <person name="Campin R."/>
            <person name="Mcatee P."/>
            <person name="Drummond R."/>
            <person name="Espley R."/>
            <person name="Ireland H."/>
            <person name="Wu R."/>
            <person name="Atkinson R."/>
            <person name="Karunairetnam S."/>
            <person name="Bulley S."/>
            <person name="Chunkath S."/>
            <person name="Hanley Z."/>
            <person name="Storey R."/>
            <person name="Thrimawithana A."/>
            <person name="Thomson S."/>
            <person name="David C."/>
            <person name="Testolin R."/>
        </authorList>
    </citation>
    <scope>NUCLEOTIDE SEQUENCE [LARGE SCALE GENOMIC DNA]</scope>
    <source>
        <strain evidence="6">cv. Red5</strain>
        <tissue evidence="5">Young leaf</tissue>
    </source>
</reference>
<gene>
    <name evidence="5" type="ORF">CEY00_Acc21282</name>
</gene>
<comment type="caution">
    <text evidence="5">The sequence shown here is derived from an EMBL/GenBank/DDBJ whole genome shotgun (WGS) entry which is preliminary data.</text>
</comment>
<proteinExistence type="predicted"/>
<evidence type="ECO:0000256" key="2">
    <source>
        <dbReference type="PROSITE-ProRule" id="PRU00035"/>
    </source>
</evidence>
<dbReference type="InterPro" id="IPR018359">
    <property type="entry name" value="Bromodomain_CS"/>
</dbReference>
<dbReference type="PROSITE" id="PS50014">
    <property type="entry name" value="BROMODOMAIN_2"/>
    <property type="match status" value="1"/>
</dbReference>
<dbReference type="InParanoid" id="A0A2R6Q6V7"/>
<evidence type="ECO:0000256" key="1">
    <source>
        <dbReference type="ARBA" id="ARBA00023117"/>
    </source>
</evidence>
<evidence type="ECO:0000313" key="5">
    <source>
        <dbReference type="EMBL" id="PSS02902.1"/>
    </source>
</evidence>
<evidence type="ECO:0000259" key="4">
    <source>
        <dbReference type="PROSITE" id="PS50014"/>
    </source>
</evidence>